<gene>
    <name evidence="1" type="ORF">PLEPLA_LOCUS26087</name>
</gene>
<keyword evidence="2" id="KW-1185">Reference proteome</keyword>
<dbReference type="EMBL" id="CADEAL010002112">
    <property type="protein sequence ID" value="CAB1438131.1"/>
    <property type="molecule type" value="Genomic_DNA"/>
</dbReference>
<reference evidence="1" key="1">
    <citation type="submission" date="2020-03" db="EMBL/GenBank/DDBJ databases">
        <authorList>
            <person name="Weist P."/>
        </authorList>
    </citation>
    <scope>NUCLEOTIDE SEQUENCE</scope>
</reference>
<dbReference type="AlphaFoldDB" id="A0A9N7UWE7"/>
<organism evidence="1 2">
    <name type="scientific">Pleuronectes platessa</name>
    <name type="common">European plaice</name>
    <dbReference type="NCBI Taxonomy" id="8262"/>
    <lineage>
        <taxon>Eukaryota</taxon>
        <taxon>Metazoa</taxon>
        <taxon>Chordata</taxon>
        <taxon>Craniata</taxon>
        <taxon>Vertebrata</taxon>
        <taxon>Euteleostomi</taxon>
        <taxon>Actinopterygii</taxon>
        <taxon>Neopterygii</taxon>
        <taxon>Teleostei</taxon>
        <taxon>Neoteleostei</taxon>
        <taxon>Acanthomorphata</taxon>
        <taxon>Carangaria</taxon>
        <taxon>Pleuronectiformes</taxon>
        <taxon>Pleuronectoidei</taxon>
        <taxon>Pleuronectidae</taxon>
        <taxon>Pleuronectes</taxon>
    </lineage>
</organism>
<proteinExistence type="predicted"/>
<protein>
    <submittedName>
        <fullName evidence="1">Uncharacterized protein</fullName>
    </submittedName>
</protein>
<dbReference type="Proteomes" id="UP001153269">
    <property type="component" value="Unassembled WGS sequence"/>
</dbReference>
<accession>A0A9N7UWE7</accession>
<comment type="caution">
    <text evidence="1">The sequence shown here is derived from an EMBL/GenBank/DDBJ whole genome shotgun (WGS) entry which is preliminary data.</text>
</comment>
<evidence type="ECO:0000313" key="1">
    <source>
        <dbReference type="EMBL" id="CAB1438131.1"/>
    </source>
</evidence>
<name>A0A9N7UWE7_PLEPL</name>
<sequence length="100" mass="11108">MGGPFGVQHLAQGHFGMQMGQTGDRTADLQVGGRPLYPLATAAGVKMDAMTAPKGKPMSRWSADGWLQYRRTYPLTIEQEQRFRFRTGKERGNVLTIPNL</sequence>
<evidence type="ECO:0000313" key="2">
    <source>
        <dbReference type="Proteomes" id="UP001153269"/>
    </source>
</evidence>